<keyword evidence="8 13" id="KW-0413">Isomerase</keyword>
<comment type="caution">
    <text evidence="13">The sequence shown here is derived from an EMBL/GenBank/DDBJ whole genome shotgun (WGS) entry which is preliminary data.</text>
</comment>
<sequence length="415" mass="44339">MVTPLPRSGVPSWGHPYGPAHARTGAPVGATGLDTPVPPGPTGLDTPVHPRANWSPPQGRPCPHRPPVAELRRGPPTRLACVKVLVTGGAGYIGSVTATALEQAGHTPVILDSLLSGPRTFTTGRIFYEGDVADRDLLRRVVAEHPDIEATIHMAARIVVPESVAQPYLYYRDNVAKSLELFDELTALGKPRVLFSSSASLYAPKEGFEVTEADPLDPTSPYARTKRIIEQILQDLAVATDLRAVILRYFNPIGSDPDLTSGIYDKEPSHVLGQLVLAARGEQAAFTITGTDLPTRDGTGLRDYIHVWDLARAHVRAIETFDDVLARVDAPSVIINIGTGSGVTVRELITAFERVVGAEVPTVTAPPRPGDAVGAFANADRATALLDWRAELSLEDAIASALAWADRRAQVLGQG</sequence>
<evidence type="ECO:0000256" key="6">
    <source>
        <dbReference type="ARBA" id="ARBA00018569"/>
    </source>
</evidence>
<evidence type="ECO:0000313" key="13">
    <source>
        <dbReference type="EMBL" id="MBZ2196027.1"/>
    </source>
</evidence>
<organism evidence="13 14">
    <name type="scientific">Occultella gossypii</name>
    <dbReference type="NCBI Taxonomy" id="2800820"/>
    <lineage>
        <taxon>Bacteria</taxon>
        <taxon>Bacillati</taxon>
        <taxon>Actinomycetota</taxon>
        <taxon>Actinomycetes</taxon>
        <taxon>Micrococcales</taxon>
        <taxon>Ruaniaceae</taxon>
        <taxon>Occultella</taxon>
    </lineage>
</organism>
<evidence type="ECO:0000256" key="7">
    <source>
        <dbReference type="ARBA" id="ARBA00023027"/>
    </source>
</evidence>
<dbReference type="Pfam" id="PF01370">
    <property type="entry name" value="Epimerase"/>
    <property type="match status" value="1"/>
</dbReference>
<evidence type="ECO:0000313" key="14">
    <source>
        <dbReference type="Proteomes" id="UP000826651"/>
    </source>
</evidence>
<dbReference type="Gene3D" id="3.90.25.10">
    <property type="entry name" value="UDP-galactose 4-epimerase, domain 1"/>
    <property type="match status" value="1"/>
</dbReference>
<evidence type="ECO:0000256" key="4">
    <source>
        <dbReference type="ARBA" id="ARBA00007637"/>
    </source>
</evidence>
<dbReference type="InterPro" id="IPR036291">
    <property type="entry name" value="NAD(P)-bd_dom_sf"/>
</dbReference>
<keyword evidence="14" id="KW-1185">Reference proteome</keyword>
<comment type="similarity">
    <text evidence="4">Belongs to the NAD(P)-dependent epimerase/dehydratase family.</text>
</comment>
<evidence type="ECO:0000256" key="8">
    <source>
        <dbReference type="ARBA" id="ARBA00023235"/>
    </source>
</evidence>
<dbReference type="Gene3D" id="3.40.50.720">
    <property type="entry name" value="NAD(P)-binding Rossmann-like Domain"/>
    <property type="match status" value="1"/>
</dbReference>
<evidence type="ECO:0000256" key="5">
    <source>
        <dbReference type="ARBA" id="ARBA00013189"/>
    </source>
</evidence>
<evidence type="ECO:0000256" key="3">
    <source>
        <dbReference type="ARBA" id="ARBA00004947"/>
    </source>
</evidence>
<evidence type="ECO:0000259" key="12">
    <source>
        <dbReference type="Pfam" id="PF01370"/>
    </source>
</evidence>
<proteinExistence type="inferred from homology"/>
<feature type="region of interest" description="Disordered" evidence="11">
    <location>
        <begin position="1"/>
        <end position="44"/>
    </location>
</feature>
<protein>
    <recommendedName>
        <fullName evidence="6">UDP-glucose 4-epimerase</fullName>
        <ecNumber evidence="5">5.1.3.2</ecNumber>
    </recommendedName>
    <alternativeName>
        <fullName evidence="10">Galactowaldenase</fullName>
    </alternativeName>
    <alternativeName>
        <fullName evidence="9">UDP-galactose 4-epimerase</fullName>
    </alternativeName>
</protein>
<dbReference type="GO" id="GO:0003978">
    <property type="term" value="F:UDP-glucose 4-epimerase activity"/>
    <property type="evidence" value="ECO:0007669"/>
    <property type="project" value="UniProtKB-EC"/>
</dbReference>
<dbReference type="EC" id="5.1.3.2" evidence="5"/>
<evidence type="ECO:0000256" key="1">
    <source>
        <dbReference type="ARBA" id="ARBA00000083"/>
    </source>
</evidence>
<dbReference type="SUPFAM" id="SSF51735">
    <property type="entry name" value="NAD(P)-binding Rossmann-fold domains"/>
    <property type="match status" value="1"/>
</dbReference>
<dbReference type="InterPro" id="IPR001509">
    <property type="entry name" value="Epimerase_deHydtase"/>
</dbReference>
<name>A0ABS7S6U8_9MICO</name>
<keyword evidence="7" id="KW-0520">NAD</keyword>
<feature type="domain" description="NAD-dependent epimerase/dehydratase" evidence="12">
    <location>
        <begin position="84"/>
        <end position="325"/>
    </location>
</feature>
<evidence type="ECO:0000256" key="2">
    <source>
        <dbReference type="ARBA" id="ARBA00001911"/>
    </source>
</evidence>
<dbReference type="Proteomes" id="UP000826651">
    <property type="component" value="Unassembled WGS sequence"/>
</dbReference>
<gene>
    <name evidence="13" type="primary">galE</name>
    <name evidence="13" type="ORF">KCQ71_07670</name>
</gene>
<accession>A0ABS7S6U8</accession>
<evidence type="ECO:0000256" key="9">
    <source>
        <dbReference type="ARBA" id="ARBA00031367"/>
    </source>
</evidence>
<evidence type="ECO:0000256" key="11">
    <source>
        <dbReference type="SAM" id="MobiDB-lite"/>
    </source>
</evidence>
<dbReference type="EMBL" id="JAGSHT010000007">
    <property type="protein sequence ID" value="MBZ2196027.1"/>
    <property type="molecule type" value="Genomic_DNA"/>
</dbReference>
<reference evidence="13 14" key="1">
    <citation type="submission" date="2021-04" db="EMBL/GenBank/DDBJ databases">
        <title>Ruania sp. nov., isolated from sandy soil of mangrove forest.</title>
        <authorList>
            <person name="Ge X."/>
            <person name="Huang R."/>
            <person name="Liu W."/>
        </authorList>
    </citation>
    <scope>NUCLEOTIDE SEQUENCE [LARGE SCALE GENOMIC DNA]</scope>
    <source>
        <strain evidence="13 14">N2-46</strain>
    </source>
</reference>
<evidence type="ECO:0000256" key="10">
    <source>
        <dbReference type="ARBA" id="ARBA00033067"/>
    </source>
</evidence>
<comment type="pathway">
    <text evidence="3">Carbohydrate metabolism; galactose metabolism.</text>
</comment>
<dbReference type="NCBIfam" id="TIGR01179">
    <property type="entry name" value="galE"/>
    <property type="match status" value="1"/>
</dbReference>
<comment type="cofactor">
    <cofactor evidence="2">
        <name>NAD(+)</name>
        <dbReference type="ChEBI" id="CHEBI:57540"/>
    </cofactor>
</comment>
<dbReference type="InterPro" id="IPR005886">
    <property type="entry name" value="UDP_G4E"/>
</dbReference>
<comment type="catalytic activity">
    <reaction evidence="1">
        <text>UDP-alpha-D-glucose = UDP-alpha-D-galactose</text>
        <dbReference type="Rhea" id="RHEA:22168"/>
        <dbReference type="ChEBI" id="CHEBI:58885"/>
        <dbReference type="ChEBI" id="CHEBI:66914"/>
        <dbReference type="EC" id="5.1.3.2"/>
    </reaction>
</comment>
<dbReference type="PANTHER" id="PTHR43725">
    <property type="entry name" value="UDP-GLUCOSE 4-EPIMERASE"/>
    <property type="match status" value="1"/>
</dbReference>